<dbReference type="AlphaFoldDB" id="A0A081BQU0"/>
<protein>
    <submittedName>
        <fullName evidence="2">Uncharacterized protein</fullName>
    </submittedName>
</protein>
<gene>
    <name evidence="2" type="ORF">U14_05045</name>
</gene>
<dbReference type="HOGENOM" id="CLU_2876692_0_0_0"/>
<name>A0A081BQU0_9BACT</name>
<evidence type="ECO:0000313" key="2">
    <source>
        <dbReference type="EMBL" id="GAK53771.1"/>
    </source>
</evidence>
<dbReference type="Proteomes" id="UP000030700">
    <property type="component" value="Unassembled WGS sequence"/>
</dbReference>
<organism evidence="2">
    <name type="scientific">Candidatus Moduliflexus flocculans</name>
    <dbReference type="NCBI Taxonomy" id="1499966"/>
    <lineage>
        <taxon>Bacteria</taxon>
        <taxon>Candidatus Moduliflexota</taxon>
        <taxon>Candidatus Moduliflexia</taxon>
        <taxon>Candidatus Moduliflexales</taxon>
        <taxon>Candidatus Moduliflexaceae</taxon>
    </lineage>
</organism>
<feature type="region of interest" description="Disordered" evidence="1">
    <location>
        <begin position="40"/>
        <end position="63"/>
    </location>
</feature>
<accession>A0A081BQU0</accession>
<dbReference type="EMBL" id="DF820460">
    <property type="protein sequence ID" value="GAK53771.1"/>
    <property type="molecule type" value="Genomic_DNA"/>
</dbReference>
<proteinExistence type="predicted"/>
<reference evidence="2" key="1">
    <citation type="journal article" date="2015" name="PeerJ">
        <title>First genomic representation of candidate bacterial phylum KSB3 points to enhanced environmental sensing as a trigger of wastewater bulking.</title>
        <authorList>
            <person name="Sekiguchi Y."/>
            <person name="Ohashi A."/>
            <person name="Parks D.H."/>
            <person name="Yamauchi T."/>
            <person name="Tyson G.W."/>
            <person name="Hugenholtz P."/>
        </authorList>
    </citation>
    <scope>NUCLEOTIDE SEQUENCE [LARGE SCALE GENOMIC DNA]</scope>
</reference>
<feature type="compositionally biased region" description="Basic and acidic residues" evidence="1">
    <location>
        <begin position="52"/>
        <end position="63"/>
    </location>
</feature>
<evidence type="ECO:0000313" key="3">
    <source>
        <dbReference type="Proteomes" id="UP000030700"/>
    </source>
</evidence>
<keyword evidence="3" id="KW-1185">Reference proteome</keyword>
<evidence type="ECO:0000256" key="1">
    <source>
        <dbReference type="SAM" id="MobiDB-lite"/>
    </source>
</evidence>
<sequence length="63" mass="7607">MAREPVSFQNINFDRAGLRQFRHPLANQIFLPCHVQGRQIGRRGNKEQNPQRQRDDERRDFFI</sequence>